<feature type="transmembrane region" description="Helical" evidence="8">
    <location>
        <begin position="935"/>
        <end position="961"/>
    </location>
</feature>
<feature type="transmembrane region" description="Helical" evidence="8">
    <location>
        <begin position="429"/>
        <end position="449"/>
    </location>
</feature>
<dbReference type="Pfam" id="PF00873">
    <property type="entry name" value="ACR_tran"/>
    <property type="match status" value="1"/>
</dbReference>
<accession>A0A0R0D9A4</accession>
<dbReference type="PRINTS" id="PR00702">
    <property type="entry name" value="ACRIFLAVINRP"/>
</dbReference>
<evidence type="ECO:0000256" key="2">
    <source>
        <dbReference type="ARBA" id="ARBA00022448"/>
    </source>
</evidence>
<dbReference type="Proteomes" id="UP000050956">
    <property type="component" value="Unassembled WGS sequence"/>
</dbReference>
<keyword evidence="2" id="KW-0813">Transport</keyword>
<sequence>MGFSTLFIRRPVATSLLMAGLLLLGLMGYRKLPVAALPEIDAPSLVVSTQYPGASAETMATLVTTPLERRLGQIAGLELMSSDSSAGLSTIVLQFAMNRDIDLAAQDVQQAIRQATLPGSLPYQPTYNRVNPADAPIMTLKLSSPTVPLREVNGLADSILAQRLAQVQGVGLVTIAGNVRPAVRIQVNPDQLSNMGMTLEDLRGALTRANVAAPKGSLNGTTQTYTIGTNDQLTSAAEYADTVIRYNNGRPVRLSDVATVSDGVENDQVAAWADGLPSVLLEIRRQPGANIVATVEQVTKLLPQLRGVLPADVSLEVFSDRTQTIRASVHEVQLTLWLTIGLVIAVIFVFLRRFWATLIPALAIPLSLAGTFAVMAASGMSLDNLSLMALVVATGFVVDDAIVMIENIVRYIEQGKSGKEAAEVGARQIGFTVLSLTISLVAVFLPLMLMPGVTGRLFHQFAWVLSIAVVISMLISLTLTPMMCAYLLKADALPEGEDAHERAHASGKVTWWSRLVGLYERSLDVVLAHPRTTLGVAGAAVALTVLLYVAIPKGLLPDQDTGLVTAVVQADHTVAFEQMQQRTIAVAEALRRDPAVTGVAAFIGAGTLNPTLNQSQLSIVLADRGQRENVARILPRLQAAAAGIPGVTLALKPVQDVTLDTRVASTEYQFVLSDVDSSRAQAEALRLIAALRSRDELRDVDSNLGQVGRALAVNVDRDKAAMLGVPMQTIDDTLYDAYGQRQISTIFTSLNQYRVVLEVAPEFRTRQALMEQLAIASNGAGALTGSNATSFGMVSSANSSTATGVGERNTGLVVGGGGAIPLSAIATAEVTTAPLLISHQQQLPAIAIGFNLADGYSLSEGVAAIEEEVDRLDLADTVHATFTGKAAEYASSRSNVVWLLLASLVVIYIVLGVLYESWIHPVTIISTLPPAGVGALLALMLFGKSLSVDGIVGIILLLGIVKKNGIMMVDFAIEAKRAGANAHDAIRRACLLRFRPIMMTTACALLGALPLALGTGIGSELRQPLGIAIVGGLLLSQLVTLYTTPVIYLYMERLGDWWQRRRAHAHGNGNGAQVA</sequence>
<evidence type="ECO:0000256" key="4">
    <source>
        <dbReference type="ARBA" id="ARBA00022519"/>
    </source>
</evidence>
<comment type="subcellular location">
    <subcellularLocation>
        <location evidence="1">Cell inner membrane</location>
        <topology evidence="1">Multi-pass membrane protein</topology>
    </subcellularLocation>
</comment>
<keyword evidence="3" id="KW-1003">Cell membrane</keyword>
<dbReference type="Gene3D" id="3.30.70.1320">
    <property type="entry name" value="Multidrug efflux transporter AcrB pore domain like"/>
    <property type="match status" value="1"/>
</dbReference>
<gene>
    <name evidence="9" type="ORF">ABB30_03600</name>
</gene>
<dbReference type="EMBL" id="LDJM01000010">
    <property type="protein sequence ID" value="KRG78411.1"/>
    <property type="molecule type" value="Genomic_DNA"/>
</dbReference>
<dbReference type="RefSeq" id="WP_057636949.1">
    <property type="nucleotide sequence ID" value="NZ_LDJM01000010.1"/>
</dbReference>
<dbReference type="FunFam" id="1.20.1640.10:FF:000001">
    <property type="entry name" value="Efflux pump membrane transporter"/>
    <property type="match status" value="1"/>
</dbReference>
<dbReference type="SUPFAM" id="SSF82866">
    <property type="entry name" value="Multidrug efflux transporter AcrB transmembrane domain"/>
    <property type="match status" value="2"/>
</dbReference>
<protein>
    <submittedName>
        <fullName evidence="9">Acriflavine resistance protein B</fullName>
    </submittedName>
</protein>
<keyword evidence="6 8" id="KW-1133">Transmembrane helix</keyword>
<evidence type="ECO:0000313" key="10">
    <source>
        <dbReference type="Proteomes" id="UP000050956"/>
    </source>
</evidence>
<evidence type="ECO:0000256" key="3">
    <source>
        <dbReference type="ARBA" id="ARBA00022475"/>
    </source>
</evidence>
<dbReference type="GO" id="GO:0042910">
    <property type="term" value="F:xenobiotic transmembrane transporter activity"/>
    <property type="evidence" value="ECO:0007669"/>
    <property type="project" value="TreeGrafter"/>
</dbReference>
<organism evidence="9 10">
    <name type="scientific">Stenotrophomonas ginsengisoli</name>
    <dbReference type="NCBI Taxonomy" id="336566"/>
    <lineage>
        <taxon>Bacteria</taxon>
        <taxon>Pseudomonadati</taxon>
        <taxon>Pseudomonadota</taxon>
        <taxon>Gammaproteobacteria</taxon>
        <taxon>Lysobacterales</taxon>
        <taxon>Lysobacteraceae</taxon>
        <taxon>Stenotrophomonas</taxon>
    </lineage>
</organism>
<reference evidence="9 10" key="1">
    <citation type="submission" date="2015-05" db="EMBL/GenBank/DDBJ databases">
        <title>Genome sequencing and analysis of members of genus Stenotrophomonas.</title>
        <authorList>
            <person name="Patil P.P."/>
            <person name="Midha S."/>
            <person name="Patil P.B."/>
        </authorList>
    </citation>
    <scope>NUCLEOTIDE SEQUENCE [LARGE SCALE GENOMIC DNA]</scope>
    <source>
        <strain evidence="9 10">DSM 24757</strain>
    </source>
</reference>
<feature type="transmembrane region" description="Helical" evidence="8">
    <location>
        <begin position="997"/>
        <end position="1019"/>
    </location>
</feature>
<feature type="transmembrane region" description="Helical" evidence="8">
    <location>
        <begin position="1025"/>
        <end position="1051"/>
    </location>
</feature>
<feature type="transmembrane region" description="Helical" evidence="8">
    <location>
        <begin position="334"/>
        <end position="351"/>
    </location>
</feature>
<evidence type="ECO:0000256" key="5">
    <source>
        <dbReference type="ARBA" id="ARBA00022692"/>
    </source>
</evidence>
<evidence type="ECO:0000313" key="9">
    <source>
        <dbReference type="EMBL" id="KRG78411.1"/>
    </source>
</evidence>
<dbReference type="GO" id="GO:0005886">
    <property type="term" value="C:plasma membrane"/>
    <property type="evidence" value="ECO:0007669"/>
    <property type="project" value="UniProtKB-SubCell"/>
</dbReference>
<feature type="transmembrane region" description="Helical" evidence="8">
    <location>
        <begin position="358"/>
        <end position="379"/>
    </location>
</feature>
<dbReference type="InterPro" id="IPR027463">
    <property type="entry name" value="AcrB_DN_DC_subdom"/>
</dbReference>
<dbReference type="SUPFAM" id="SSF82693">
    <property type="entry name" value="Multidrug efflux transporter AcrB pore domain, PN1, PN2, PC1 and PC2 subdomains"/>
    <property type="match status" value="3"/>
</dbReference>
<keyword evidence="10" id="KW-1185">Reference proteome</keyword>
<dbReference type="Gene3D" id="3.30.2090.10">
    <property type="entry name" value="Multidrug efflux transporter AcrB TolC docking domain, DN and DC subdomains"/>
    <property type="match status" value="2"/>
</dbReference>
<feature type="transmembrane region" description="Helical" evidence="8">
    <location>
        <begin position="461"/>
        <end position="488"/>
    </location>
</feature>
<dbReference type="Gene3D" id="3.30.70.1440">
    <property type="entry name" value="Multidrug efflux transporter AcrB pore domain"/>
    <property type="match status" value="1"/>
</dbReference>
<dbReference type="PATRIC" id="fig|336566.3.peg.50"/>
<dbReference type="AlphaFoldDB" id="A0A0R0D9A4"/>
<dbReference type="InterPro" id="IPR001036">
    <property type="entry name" value="Acrflvin-R"/>
</dbReference>
<comment type="caution">
    <text evidence="9">The sequence shown here is derived from an EMBL/GenBank/DDBJ whole genome shotgun (WGS) entry which is preliminary data.</text>
</comment>
<dbReference type="Gene3D" id="3.30.70.1430">
    <property type="entry name" value="Multidrug efflux transporter AcrB pore domain"/>
    <property type="match status" value="2"/>
</dbReference>
<keyword evidence="7 8" id="KW-0472">Membrane</keyword>
<evidence type="ECO:0000256" key="1">
    <source>
        <dbReference type="ARBA" id="ARBA00004429"/>
    </source>
</evidence>
<evidence type="ECO:0000256" key="8">
    <source>
        <dbReference type="SAM" id="Phobius"/>
    </source>
</evidence>
<feature type="transmembrane region" description="Helical" evidence="8">
    <location>
        <begin position="385"/>
        <end position="409"/>
    </location>
</feature>
<feature type="transmembrane region" description="Helical" evidence="8">
    <location>
        <begin position="896"/>
        <end position="915"/>
    </location>
</feature>
<dbReference type="PANTHER" id="PTHR32063:SF78">
    <property type="entry name" value="ACRB_ACRD_ACRF FAMILY PROTEIN"/>
    <property type="match status" value="1"/>
</dbReference>
<keyword evidence="4" id="KW-0997">Cell inner membrane</keyword>
<keyword evidence="5 8" id="KW-0812">Transmembrane</keyword>
<evidence type="ECO:0000256" key="6">
    <source>
        <dbReference type="ARBA" id="ARBA00022989"/>
    </source>
</evidence>
<dbReference type="OrthoDB" id="9759330at2"/>
<evidence type="ECO:0000256" key="7">
    <source>
        <dbReference type="ARBA" id="ARBA00023136"/>
    </source>
</evidence>
<dbReference type="SUPFAM" id="SSF82714">
    <property type="entry name" value="Multidrug efflux transporter AcrB TolC docking domain, DN and DC subdomains"/>
    <property type="match status" value="2"/>
</dbReference>
<proteinExistence type="predicted"/>
<dbReference type="STRING" id="336566.ABB30_03600"/>
<dbReference type="Gene3D" id="1.20.1640.10">
    <property type="entry name" value="Multidrug efflux transporter AcrB transmembrane domain"/>
    <property type="match status" value="2"/>
</dbReference>
<dbReference type="PANTHER" id="PTHR32063">
    <property type="match status" value="1"/>
</dbReference>
<name>A0A0R0D9A4_9GAMM</name>